<dbReference type="GO" id="GO:0005524">
    <property type="term" value="F:ATP binding"/>
    <property type="evidence" value="ECO:0007669"/>
    <property type="project" value="UniProtKB-KW"/>
</dbReference>
<dbReference type="Gene3D" id="3.30.450.20">
    <property type="entry name" value="PAS domain"/>
    <property type="match status" value="2"/>
</dbReference>
<dbReference type="PRINTS" id="PR00344">
    <property type="entry name" value="BCTRLSENSOR"/>
</dbReference>
<gene>
    <name evidence="18" type="ORF">CR205_17455</name>
</gene>
<evidence type="ECO:0000256" key="14">
    <source>
        <dbReference type="SAM" id="Phobius"/>
    </source>
</evidence>
<dbReference type="SUPFAM" id="SSF55785">
    <property type="entry name" value="PYP-like sensor domain (PAS domain)"/>
    <property type="match status" value="1"/>
</dbReference>
<dbReference type="SUPFAM" id="SSF103190">
    <property type="entry name" value="Sensory domain-like"/>
    <property type="match status" value="1"/>
</dbReference>
<dbReference type="Gene3D" id="1.10.287.130">
    <property type="match status" value="1"/>
</dbReference>
<comment type="catalytic activity">
    <reaction evidence="1">
        <text>ATP + protein L-histidine = ADP + protein N-phospho-L-histidine.</text>
        <dbReference type="EC" id="2.7.13.3"/>
    </reaction>
</comment>
<comment type="caution">
    <text evidence="18">The sequence shown here is derived from an EMBL/GenBank/DDBJ whole genome shotgun (WGS) entry which is preliminary data.</text>
</comment>
<dbReference type="PROSITE" id="PS50112">
    <property type="entry name" value="PAS"/>
    <property type="match status" value="1"/>
</dbReference>
<comment type="subcellular location">
    <subcellularLocation>
        <location evidence="2">Cell membrane</location>
        <topology evidence="2">Multi-pass membrane protein</topology>
    </subcellularLocation>
</comment>
<evidence type="ECO:0000259" key="17">
    <source>
        <dbReference type="PROSITE" id="PS50885"/>
    </source>
</evidence>
<keyword evidence="8" id="KW-0547">Nucleotide-binding</keyword>
<evidence type="ECO:0000313" key="19">
    <source>
        <dbReference type="Proteomes" id="UP000248066"/>
    </source>
</evidence>
<evidence type="ECO:0000256" key="4">
    <source>
        <dbReference type="ARBA" id="ARBA00022475"/>
    </source>
</evidence>
<dbReference type="PROSITE" id="PS50109">
    <property type="entry name" value="HIS_KIN"/>
    <property type="match status" value="1"/>
</dbReference>
<evidence type="ECO:0000256" key="12">
    <source>
        <dbReference type="ARBA" id="ARBA00023012"/>
    </source>
</evidence>
<dbReference type="Pfam" id="PF02743">
    <property type="entry name" value="dCache_1"/>
    <property type="match status" value="1"/>
</dbReference>
<dbReference type="Gene3D" id="3.30.565.10">
    <property type="entry name" value="Histidine kinase-like ATPase, C-terminal domain"/>
    <property type="match status" value="1"/>
</dbReference>
<dbReference type="CDD" id="cd00082">
    <property type="entry name" value="HisKA"/>
    <property type="match status" value="1"/>
</dbReference>
<dbReference type="Pfam" id="PF02518">
    <property type="entry name" value="HATPase_c"/>
    <property type="match status" value="1"/>
</dbReference>
<dbReference type="PANTHER" id="PTHR43065:SF10">
    <property type="entry name" value="PEROXIDE STRESS-ACTIVATED HISTIDINE KINASE MAK3"/>
    <property type="match status" value="1"/>
</dbReference>
<keyword evidence="4" id="KW-1003">Cell membrane</keyword>
<dbReference type="SMART" id="SM00388">
    <property type="entry name" value="HisKA"/>
    <property type="match status" value="1"/>
</dbReference>
<keyword evidence="12" id="KW-0902">Two-component regulatory system</keyword>
<evidence type="ECO:0000256" key="10">
    <source>
        <dbReference type="ARBA" id="ARBA00022840"/>
    </source>
</evidence>
<dbReference type="GO" id="GO:0005886">
    <property type="term" value="C:plasma membrane"/>
    <property type="evidence" value="ECO:0007669"/>
    <property type="project" value="UniProtKB-SubCell"/>
</dbReference>
<organism evidence="18 19">
    <name type="scientific">Alteribacter lacisalsi</name>
    <dbReference type="NCBI Taxonomy" id="2045244"/>
    <lineage>
        <taxon>Bacteria</taxon>
        <taxon>Bacillati</taxon>
        <taxon>Bacillota</taxon>
        <taxon>Bacilli</taxon>
        <taxon>Bacillales</taxon>
        <taxon>Bacillaceae</taxon>
        <taxon>Alteribacter</taxon>
    </lineage>
</organism>
<evidence type="ECO:0000259" key="15">
    <source>
        <dbReference type="PROSITE" id="PS50109"/>
    </source>
</evidence>
<accession>A0A2W0H545</accession>
<evidence type="ECO:0000256" key="8">
    <source>
        <dbReference type="ARBA" id="ARBA00022741"/>
    </source>
</evidence>
<keyword evidence="9 18" id="KW-0418">Kinase</keyword>
<protein>
    <recommendedName>
        <fullName evidence="3">histidine kinase</fullName>
        <ecNumber evidence="3">2.7.13.3</ecNumber>
    </recommendedName>
</protein>
<dbReference type="InterPro" id="IPR003661">
    <property type="entry name" value="HisK_dim/P_dom"/>
</dbReference>
<dbReference type="SUPFAM" id="SSF55874">
    <property type="entry name" value="ATPase domain of HSP90 chaperone/DNA topoisomerase II/histidine kinase"/>
    <property type="match status" value="1"/>
</dbReference>
<dbReference type="Gene3D" id="6.10.340.10">
    <property type="match status" value="1"/>
</dbReference>
<keyword evidence="10" id="KW-0067">ATP-binding</keyword>
<dbReference type="EMBL" id="PDOF01000003">
    <property type="protein sequence ID" value="PYZ96151.1"/>
    <property type="molecule type" value="Genomic_DNA"/>
</dbReference>
<dbReference type="InterPro" id="IPR033479">
    <property type="entry name" value="dCache_1"/>
</dbReference>
<dbReference type="GO" id="GO:0000155">
    <property type="term" value="F:phosphorelay sensor kinase activity"/>
    <property type="evidence" value="ECO:0007669"/>
    <property type="project" value="InterPro"/>
</dbReference>
<dbReference type="InterPro" id="IPR005467">
    <property type="entry name" value="His_kinase_dom"/>
</dbReference>
<name>A0A2W0H545_9BACI</name>
<evidence type="ECO:0000256" key="3">
    <source>
        <dbReference type="ARBA" id="ARBA00012438"/>
    </source>
</evidence>
<keyword evidence="19" id="KW-1185">Reference proteome</keyword>
<dbReference type="InterPro" id="IPR004358">
    <property type="entry name" value="Sig_transdc_His_kin-like_C"/>
</dbReference>
<keyword evidence="11 14" id="KW-1133">Transmembrane helix</keyword>
<evidence type="ECO:0000256" key="13">
    <source>
        <dbReference type="ARBA" id="ARBA00023136"/>
    </source>
</evidence>
<dbReference type="CDD" id="cd12914">
    <property type="entry name" value="PDC1_DGC_like"/>
    <property type="match status" value="1"/>
</dbReference>
<feature type="domain" description="Histidine kinase" evidence="15">
    <location>
        <begin position="520"/>
        <end position="731"/>
    </location>
</feature>
<dbReference type="EC" id="2.7.13.3" evidence="3"/>
<reference evidence="18 19" key="1">
    <citation type="submission" date="2017-10" db="EMBL/GenBank/DDBJ databases">
        <title>Bacillus sp. nov., a halophilic bacterium isolated from a Yangshapao Lake.</title>
        <authorList>
            <person name="Wang H."/>
        </authorList>
    </citation>
    <scope>NUCLEOTIDE SEQUENCE [LARGE SCALE GENOMIC DNA]</scope>
    <source>
        <strain evidence="18 19">YSP-3</strain>
    </source>
</reference>
<evidence type="ECO:0000256" key="1">
    <source>
        <dbReference type="ARBA" id="ARBA00000085"/>
    </source>
</evidence>
<dbReference type="InterPro" id="IPR003594">
    <property type="entry name" value="HATPase_dom"/>
</dbReference>
<dbReference type="SUPFAM" id="SSF47384">
    <property type="entry name" value="Homodimeric domain of signal transducing histidine kinase"/>
    <property type="match status" value="1"/>
</dbReference>
<dbReference type="InterPro" id="IPR003660">
    <property type="entry name" value="HAMP_dom"/>
</dbReference>
<feature type="domain" description="PAS" evidence="16">
    <location>
        <begin position="383"/>
        <end position="421"/>
    </location>
</feature>
<dbReference type="SMART" id="SM00387">
    <property type="entry name" value="HATPase_c"/>
    <property type="match status" value="1"/>
</dbReference>
<keyword evidence="13 14" id="KW-0472">Membrane</keyword>
<evidence type="ECO:0000256" key="7">
    <source>
        <dbReference type="ARBA" id="ARBA00022692"/>
    </source>
</evidence>
<feature type="domain" description="HAMP" evidence="17">
    <location>
        <begin position="323"/>
        <end position="375"/>
    </location>
</feature>
<feature type="transmembrane region" description="Helical" evidence="14">
    <location>
        <begin position="303"/>
        <end position="321"/>
    </location>
</feature>
<dbReference type="PANTHER" id="PTHR43065">
    <property type="entry name" value="SENSOR HISTIDINE KINASE"/>
    <property type="match status" value="1"/>
</dbReference>
<evidence type="ECO:0000256" key="6">
    <source>
        <dbReference type="ARBA" id="ARBA00022679"/>
    </source>
</evidence>
<dbReference type="InterPro" id="IPR035965">
    <property type="entry name" value="PAS-like_dom_sf"/>
</dbReference>
<feature type="transmembrane region" description="Helical" evidence="14">
    <location>
        <begin position="24"/>
        <end position="45"/>
    </location>
</feature>
<dbReference type="Pfam" id="PF00512">
    <property type="entry name" value="HisKA"/>
    <property type="match status" value="1"/>
</dbReference>
<dbReference type="InterPro" id="IPR000014">
    <property type="entry name" value="PAS"/>
</dbReference>
<evidence type="ECO:0000259" key="16">
    <source>
        <dbReference type="PROSITE" id="PS50112"/>
    </source>
</evidence>
<keyword evidence="7 14" id="KW-0812">Transmembrane</keyword>
<dbReference type="InterPro" id="IPR036097">
    <property type="entry name" value="HisK_dim/P_sf"/>
</dbReference>
<proteinExistence type="predicted"/>
<dbReference type="InterPro" id="IPR029151">
    <property type="entry name" value="Sensor-like_sf"/>
</dbReference>
<sequence length="743" mass="84112">MYYNERKYDNQGEIFMFQTLKSKLLIFFLLVTFIPLLVIGIMGYLTQKNELTANLEDSLSAHTSGMSAEIEGFIRERLYDVEYLARNPVLMDNEASSQEMRQQFNQFVNVHDLYFGVVMTNTDGIVIADTNDDTVGADVTNRDWFNRSMEGEAYVSEMYYSPVINESVIVLSAPVYNYQGEMTGIITPLFDLDELTSTMQNFNREQQAGDSDTYAFLINGSGEVISHPDPDKSLSVNYFERFDTSREELQTVIDSEGLITYDSEVHALRKISTMPGFQNDWYAGVAAEKDDFYAPLSRLLNQYLIVFGLVLLVVTFAVFRLSRYIVRPVEHLVDVTENVAFGSKKTPKYVQAYEEVNRLNYTFDNMTRKLEERERGHRKSSLVLDTTDNGVFAMNRLNGQVTMFNRQSEKVFGISRNQVIGAKGCAVSKESDAFKAFLGAADLVSLLGKEQIRRKDEIECDIHGDKRYFYVSVTSLPTLTDPSDHEEMLVVFHDLTEKRKMENELVRSEKLKIVGEMAAGVAHEIRNPLATIRGFMQLFDSSSEAAKENRKYYNLIIKEIDRVNDICNDLMNIANPNGTKKAQDTNLELVLDDMLLLHQSQFRHRDIRVNTYFHGRLPSVHLDVSRIQQVFLNLIQNAAEAMDGGGGRLTISTTFRKNDQIIVITFADTGEGMDEETLSRLGTPFYTTKETGTGLGLTTSYRIIEELGGQVLVTSERGIGTTFTVHIPAVPENGMDSQGENTP</sequence>
<dbReference type="PROSITE" id="PS50885">
    <property type="entry name" value="HAMP"/>
    <property type="match status" value="1"/>
</dbReference>
<keyword evidence="6" id="KW-0808">Transferase</keyword>
<evidence type="ECO:0000256" key="11">
    <source>
        <dbReference type="ARBA" id="ARBA00022989"/>
    </source>
</evidence>
<keyword evidence="5" id="KW-0597">Phosphoprotein</keyword>
<dbReference type="AlphaFoldDB" id="A0A2W0H545"/>
<evidence type="ECO:0000313" key="18">
    <source>
        <dbReference type="EMBL" id="PYZ96151.1"/>
    </source>
</evidence>
<evidence type="ECO:0000256" key="9">
    <source>
        <dbReference type="ARBA" id="ARBA00022777"/>
    </source>
</evidence>
<dbReference type="Proteomes" id="UP000248066">
    <property type="component" value="Unassembled WGS sequence"/>
</dbReference>
<evidence type="ECO:0000256" key="5">
    <source>
        <dbReference type="ARBA" id="ARBA00022553"/>
    </source>
</evidence>
<dbReference type="InterPro" id="IPR036890">
    <property type="entry name" value="HATPase_C_sf"/>
</dbReference>
<evidence type="ECO:0000256" key="2">
    <source>
        <dbReference type="ARBA" id="ARBA00004651"/>
    </source>
</evidence>